<keyword evidence="1" id="KW-0812">Transmembrane</keyword>
<dbReference type="Proteomes" id="UP000671913">
    <property type="component" value="Chromosome"/>
</dbReference>
<dbReference type="InterPro" id="IPR028087">
    <property type="entry name" value="Tad_N"/>
</dbReference>
<dbReference type="KEGG" id="aaut:ACETAC_01380"/>
<gene>
    <name evidence="3" type="ORF">ACETAC_01380</name>
</gene>
<evidence type="ECO:0000259" key="2">
    <source>
        <dbReference type="Pfam" id="PF13400"/>
    </source>
</evidence>
<feature type="domain" description="Putative Flp pilus-assembly TadG-like N-terminal" evidence="2">
    <location>
        <begin position="7"/>
        <end position="50"/>
    </location>
</feature>
<keyword evidence="4" id="KW-1185">Reference proteome</keyword>
<accession>A0A975GAR9</accession>
<proteinExistence type="predicted"/>
<feature type="transmembrane region" description="Helical" evidence="1">
    <location>
        <begin position="9"/>
        <end position="30"/>
    </location>
</feature>
<protein>
    <submittedName>
        <fullName evidence="3">Tad domain-containing protein</fullName>
    </submittedName>
</protein>
<reference evidence="3" key="1">
    <citation type="submission" date="2020-08" db="EMBL/GenBank/DDBJ databases">
        <title>Genomic insights into the carbon and energy metabolism of the first obligate autotrophic acetogenic bacterium Aceticella autotrophica gen. nov., sp. nov.</title>
        <authorList>
            <person name="Toshchakov S.V."/>
            <person name="Elcheninov A.G."/>
            <person name="Kublanov I.V."/>
            <person name="Frolov E.N."/>
            <person name="Lebedinsky A.V."/>
        </authorList>
    </citation>
    <scope>NUCLEOTIDE SEQUENCE</scope>
    <source>
        <strain evidence="3">3443-3Ac</strain>
    </source>
</reference>
<evidence type="ECO:0000256" key="1">
    <source>
        <dbReference type="SAM" id="Phobius"/>
    </source>
</evidence>
<evidence type="ECO:0000313" key="4">
    <source>
        <dbReference type="Proteomes" id="UP000671913"/>
    </source>
</evidence>
<organism evidence="3 4">
    <name type="scientific">Aceticella autotrophica</name>
    <dbReference type="NCBI Taxonomy" id="2755338"/>
    <lineage>
        <taxon>Bacteria</taxon>
        <taxon>Bacillati</taxon>
        <taxon>Bacillota</taxon>
        <taxon>Clostridia</taxon>
        <taxon>Thermoanaerobacterales</taxon>
        <taxon>Thermoanaerobacteraceae</taxon>
        <taxon>Aceticella</taxon>
    </lineage>
</organism>
<keyword evidence="1" id="KW-1133">Transmembrane helix</keyword>
<dbReference type="RefSeq" id="WP_284680297.1">
    <property type="nucleotide sequence ID" value="NZ_CP060096.1"/>
</dbReference>
<dbReference type="EMBL" id="CP060096">
    <property type="protein sequence ID" value="QSZ27595.1"/>
    <property type="molecule type" value="Genomic_DNA"/>
</dbReference>
<dbReference type="Pfam" id="PF13400">
    <property type="entry name" value="Tad"/>
    <property type="match status" value="1"/>
</dbReference>
<dbReference type="AlphaFoldDB" id="A0A975GAR9"/>
<evidence type="ECO:0000313" key="3">
    <source>
        <dbReference type="EMBL" id="QSZ27595.1"/>
    </source>
</evidence>
<name>A0A975GAR9_9THEO</name>
<keyword evidence="1" id="KW-0472">Membrane</keyword>
<sequence>MIKDNRGNAVLMVIIFMMFATVGIVGFDYVRAHAVRARLQTACDAASLAACKQAVIMPMYKTKMYDSNNNETTDPSQAAKIQDVIIGYHADLKPVPPSQLKSVADSVFNKNMQGINVPVKSALVPVGTGGNSSNDTFESSKMNINEGIDFNKPYVCNANGQYYYEANAGVRSFLYNGILGKWITNIQHDSNMPNYIPIKTYSESQALSPK</sequence>